<comment type="caution">
    <text evidence="6">The sequence shown here is derived from an EMBL/GenBank/DDBJ whole genome shotgun (WGS) entry which is preliminary data.</text>
</comment>
<evidence type="ECO:0000256" key="4">
    <source>
        <dbReference type="ARBA" id="ARBA00022664"/>
    </source>
</evidence>
<evidence type="ECO:0000256" key="5">
    <source>
        <dbReference type="SAM" id="MobiDB-lite"/>
    </source>
</evidence>
<feature type="compositionally biased region" description="Pro residues" evidence="5">
    <location>
        <begin position="202"/>
        <end position="211"/>
    </location>
</feature>
<feature type="compositionally biased region" description="Polar residues" evidence="5">
    <location>
        <begin position="324"/>
        <end position="350"/>
    </location>
</feature>
<dbReference type="STRING" id="5217.A0A4Q1BBW1"/>
<sequence length="450" mass="49009">MSLQASTSNTPLSEQRMAARSAANLRTVARNDTAVVEILETSTYCVIYHWDEGTEKWDKQKMEGPMFIVRRDKAPQYALYLLNRQAVKNVLIPLTPGDMRVSVVDQNNMHIARRGERLRRSIWFSEGEKAAQAFMSGIIRICGENSRRPIGDNTSPPSAQSNLTPEPDGLAKLFSNLHSKPTPSPTPASKTTSSSNLLSSSPTPPSIPPPAFAQVQDVTRPVPTIRPETPSPPNASPAIISSSFPGQSADDLLQSMLARPSKTITNNGMFDTGQNVTSSPTKRMVKHLSDMLPQNKQRSTFRDEPTTSTVTPSTVTALDPFLLPTTNTSMDNTRVPSTSETMSQPSQSSQPLTADALLSSIMAYTKNPVLPVSVPLPPPASIPTKKPSPIPITREQLLSTSNTSAIQQDITNAVLSNGLPSHLHPDDKTGYINHIIFLLRASRSLFHELC</sequence>
<proteinExistence type="inferred from homology"/>
<dbReference type="Gene3D" id="2.30.29.30">
    <property type="entry name" value="Pleckstrin-homology domain (PH domain)/Phosphotyrosine-binding domain (PTB)"/>
    <property type="match status" value="1"/>
</dbReference>
<keyword evidence="4" id="KW-0507">mRNA processing</keyword>
<gene>
    <name evidence="6" type="ORF">M231_06448</name>
</gene>
<dbReference type="InterPro" id="IPR011993">
    <property type="entry name" value="PH-like_dom_sf"/>
</dbReference>
<feature type="compositionally biased region" description="Low complexity" evidence="5">
    <location>
        <begin position="187"/>
        <end position="201"/>
    </location>
</feature>
<keyword evidence="3" id="KW-0963">Cytoplasm</keyword>
<accession>A0A4Q1BBW1</accession>
<dbReference type="Proteomes" id="UP000289152">
    <property type="component" value="Unassembled WGS sequence"/>
</dbReference>
<name>A0A4Q1BBW1_TREME</name>
<feature type="region of interest" description="Disordered" evidence="5">
    <location>
        <begin position="146"/>
        <end position="247"/>
    </location>
</feature>
<dbReference type="AlphaFoldDB" id="A0A4Q1BBW1"/>
<reference evidence="6 7" key="1">
    <citation type="submission" date="2016-06" db="EMBL/GenBank/DDBJ databases">
        <title>Evolution of pathogenesis and genome organization in the Tremellales.</title>
        <authorList>
            <person name="Cuomo C."/>
            <person name="Litvintseva A."/>
            <person name="Heitman J."/>
            <person name="Chen Y."/>
            <person name="Sun S."/>
            <person name="Springer D."/>
            <person name="Dromer F."/>
            <person name="Young S."/>
            <person name="Zeng Q."/>
            <person name="Chapman S."/>
            <person name="Gujja S."/>
            <person name="Saif S."/>
            <person name="Birren B."/>
        </authorList>
    </citation>
    <scope>NUCLEOTIDE SEQUENCE [LARGE SCALE GENOMIC DNA]</scope>
    <source>
        <strain evidence="6 7">ATCC 28783</strain>
    </source>
</reference>
<evidence type="ECO:0000313" key="6">
    <source>
        <dbReference type="EMBL" id="RXK36312.1"/>
    </source>
</evidence>
<evidence type="ECO:0000256" key="2">
    <source>
        <dbReference type="ARBA" id="ARBA00008778"/>
    </source>
</evidence>
<dbReference type="InterPro" id="IPR010334">
    <property type="entry name" value="Dcp1"/>
</dbReference>
<protein>
    <recommendedName>
        <fullName evidence="8">WH1 domain-containing protein</fullName>
    </recommendedName>
</protein>
<feature type="compositionally biased region" description="Low complexity" evidence="5">
    <location>
        <begin position="236"/>
        <end position="245"/>
    </location>
</feature>
<keyword evidence="7" id="KW-1185">Reference proteome</keyword>
<dbReference type="GO" id="GO:0006397">
    <property type="term" value="P:mRNA processing"/>
    <property type="evidence" value="ECO:0007669"/>
    <property type="project" value="UniProtKB-KW"/>
</dbReference>
<feature type="region of interest" description="Disordered" evidence="5">
    <location>
        <begin position="320"/>
        <end position="350"/>
    </location>
</feature>
<organism evidence="6 7">
    <name type="scientific">Tremella mesenterica</name>
    <name type="common">Jelly fungus</name>
    <dbReference type="NCBI Taxonomy" id="5217"/>
    <lineage>
        <taxon>Eukaryota</taxon>
        <taxon>Fungi</taxon>
        <taxon>Dikarya</taxon>
        <taxon>Basidiomycota</taxon>
        <taxon>Agaricomycotina</taxon>
        <taxon>Tremellomycetes</taxon>
        <taxon>Tremellales</taxon>
        <taxon>Tremellaceae</taxon>
        <taxon>Tremella</taxon>
    </lineage>
</organism>
<dbReference type="EMBL" id="SDIL01000102">
    <property type="protein sequence ID" value="RXK36312.1"/>
    <property type="molecule type" value="Genomic_DNA"/>
</dbReference>
<evidence type="ECO:0008006" key="8">
    <source>
        <dbReference type="Google" id="ProtNLM"/>
    </source>
</evidence>
<dbReference type="GO" id="GO:0003729">
    <property type="term" value="F:mRNA binding"/>
    <property type="evidence" value="ECO:0007669"/>
    <property type="project" value="TreeGrafter"/>
</dbReference>
<comment type="subcellular location">
    <subcellularLocation>
        <location evidence="1">Cytoplasm</location>
    </subcellularLocation>
</comment>
<evidence type="ECO:0000256" key="1">
    <source>
        <dbReference type="ARBA" id="ARBA00004496"/>
    </source>
</evidence>
<dbReference type="GO" id="GO:0008047">
    <property type="term" value="F:enzyme activator activity"/>
    <property type="evidence" value="ECO:0007669"/>
    <property type="project" value="InterPro"/>
</dbReference>
<dbReference type="VEuPathDB" id="FungiDB:TREMEDRAFT_56356"/>
<dbReference type="PANTHER" id="PTHR16290">
    <property type="entry name" value="TRANSCRIPTION FACTOR SMIF DECAPPING ENZYME DCP1"/>
    <property type="match status" value="1"/>
</dbReference>
<dbReference type="GO" id="GO:0000932">
    <property type="term" value="C:P-body"/>
    <property type="evidence" value="ECO:0007669"/>
    <property type="project" value="TreeGrafter"/>
</dbReference>
<dbReference type="InParanoid" id="A0A4Q1BBW1"/>
<comment type="similarity">
    <text evidence="2">Belongs to the DCP1 family.</text>
</comment>
<dbReference type="GO" id="GO:0000290">
    <property type="term" value="P:deadenylation-dependent decapping of nuclear-transcribed mRNA"/>
    <property type="evidence" value="ECO:0007669"/>
    <property type="project" value="InterPro"/>
</dbReference>
<dbReference type="GO" id="GO:0031087">
    <property type="term" value="P:deadenylation-independent decapping of nuclear-transcribed mRNA"/>
    <property type="evidence" value="ECO:0007669"/>
    <property type="project" value="TreeGrafter"/>
</dbReference>
<feature type="compositionally biased region" description="Polar residues" evidence="5">
    <location>
        <begin position="152"/>
        <end position="164"/>
    </location>
</feature>
<evidence type="ECO:0000313" key="7">
    <source>
        <dbReference type="Proteomes" id="UP000289152"/>
    </source>
</evidence>
<dbReference type="OrthoDB" id="440673at2759"/>
<dbReference type="SUPFAM" id="SSF50729">
    <property type="entry name" value="PH domain-like"/>
    <property type="match status" value="1"/>
</dbReference>
<dbReference type="Pfam" id="PF06058">
    <property type="entry name" value="DCP1"/>
    <property type="match status" value="1"/>
</dbReference>
<dbReference type="PANTHER" id="PTHR16290:SF0">
    <property type="entry name" value="DECAPPING PROTEIN 1, ISOFORM A"/>
    <property type="match status" value="1"/>
</dbReference>
<evidence type="ECO:0000256" key="3">
    <source>
        <dbReference type="ARBA" id="ARBA00022490"/>
    </source>
</evidence>